<name>A0ABV1V0A4_9ACTN</name>
<dbReference type="CDD" id="cd00093">
    <property type="entry name" value="HTH_XRE"/>
    <property type="match status" value="1"/>
</dbReference>
<dbReference type="SMART" id="SM00530">
    <property type="entry name" value="HTH_XRE"/>
    <property type="match status" value="1"/>
</dbReference>
<dbReference type="PROSITE" id="PS50943">
    <property type="entry name" value="HTH_CROC1"/>
    <property type="match status" value="1"/>
</dbReference>
<evidence type="ECO:0000259" key="1">
    <source>
        <dbReference type="PROSITE" id="PS50943"/>
    </source>
</evidence>
<dbReference type="InterPro" id="IPR001387">
    <property type="entry name" value="Cro/C1-type_HTH"/>
</dbReference>
<dbReference type="EMBL" id="JBEPBX010000023">
    <property type="protein sequence ID" value="MER6616377.1"/>
    <property type="molecule type" value="Genomic_DNA"/>
</dbReference>
<dbReference type="Pfam" id="PF01381">
    <property type="entry name" value="HTH_3"/>
    <property type="match status" value="1"/>
</dbReference>
<organism evidence="2 3">
    <name type="scientific">Streptomyces xantholiticus</name>
    <dbReference type="NCBI Taxonomy" id="68285"/>
    <lineage>
        <taxon>Bacteria</taxon>
        <taxon>Bacillati</taxon>
        <taxon>Actinomycetota</taxon>
        <taxon>Actinomycetes</taxon>
        <taxon>Kitasatosporales</taxon>
        <taxon>Streptomycetaceae</taxon>
        <taxon>Streptomyces</taxon>
    </lineage>
</organism>
<dbReference type="Gene3D" id="3.30.450.180">
    <property type="match status" value="1"/>
</dbReference>
<dbReference type="PANTHER" id="PTHR35010:SF2">
    <property type="entry name" value="BLL4672 PROTEIN"/>
    <property type="match status" value="1"/>
</dbReference>
<dbReference type="PANTHER" id="PTHR35010">
    <property type="entry name" value="BLL4672 PROTEIN-RELATED"/>
    <property type="match status" value="1"/>
</dbReference>
<comment type="caution">
    <text evidence="2">The sequence shown here is derived from an EMBL/GenBank/DDBJ whole genome shotgun (WGS) entry which is preliminary data.</text>
</comment>
<dbReference type="SUPFAM" id="SSF47413">
    <property type="entry name" value="lambda repressor-like DNA-binding domains"/>
    <property type="match status" value="1"/>
</dbReference>
<keyword evidence="3" id="KW-1185">Reference proteome</keyword>
<dbReference type="InterPro" id="IPR010982">
    <property type="entry name" value="Lambda_DNA-bd_dom_sf"/>
</dbReference>
<feature type="domain" description="HTH cro/C1-type" evidence="1">
    <location>
        <begin position="26"/>
        <end position="80"/>
    </location>
</feature>
<reference evidence="2 3" key="1">
    <citation type="submission" date="2024-06" db="EMBL/GenBank/DDBJ databases">
        <title>The Natural Products Discovery Center: Release of the First 8490 Sequenced Strains for Exploring Actinobacteria Biosynthetic Diversity.</title>
        <authorList>
            <person name="Kalkreuter E."/>
            <person name="Kautsar S.A."/>
            <person name="Yang D."/>
            <person name="Bader C.D."/>
            <person name="Teijaro C.N."/>
            <person name="Fluegel L."/>
            <person name="Davis C.M."/>
            <person name="Simpson J.R."/>
            <person name="Lauterbach L."/>
            <person name="Steele A.D."/>
            <person name="Gui C."/>
            <person name="Meng S."/>
            <person name="Li G."/>
            <person name="Viehrig K."/>
            <person name="Ye F."/>
            <person name="Su P."/>
            <person name="Kiefer A.F."/>
            <person name="Nichols A."/>
            <person name="Cepeda A.J."/>
            <person name="Yan W."/>
            <person name="Fan B."/>
            <person name="Jiang Y."/>
            <person name="Adhikari A."/>
            <person name="Zheng C.-J."/>
            <person name="Schuster L."/>
            <person name="Cowan T.M."/>
            <person name="Smanski M.J."/>
            <person name="Chevrette M.G."/>
            <person name="De Carvalho L.P.S."/>
            <person name="Shen B."/>
        </authorList>
    </citation>
    <scope>NUCLEOTIDE SEQUENCE [LARGE SCALE GENOMIC DNA]</scope>
    <source>
        <strain evidence="2 3">NPDC000837</strain>
    </source>
</reference>
<sequence length="276" mass="31492">MKSFWASARLSAADGPEQLPPLARFLERQREYCGLSKTGVAERIGIDRRTYYDWLNDPSKLNSERLEKLVEALKMSPENRAVLYDLSGRAMPPRETSASALTPMEVKLQQVMADGFSHPALVQTQHWDVLFTNAPFRKLFASVPRYGNAVPTRNPMLYILVHPAAKELLGGSEEALYRDWVMPSLATFSAALQQAPQDVRLLEIEEEIKRRKRLLRAYRETPDWIREHSDLHVNSDPRAFVHPELGETTVRLVTEAHLGYQSVQLFRSAFLFGVDD</sequence>
<protein>
    <submittedName>
        <fullName evidence="2">Helix-turn-helix domain-containing protein</fullName>
    </submittedName>
</protein>
<dbReference type="Proteomes" id="UP001445472">
    <property type="component" value="Unassembled WGS sequence"/>
</dbReference>
<evidence type="ECO:0000313" key="2">
    <source>
        <dbReference type="EMBL" id="MER6616377.1"/>
    </source>
</evidence>
<dbReference type="Pfam" id="PF17765">
    <property type="entry name" value="MLTR_LBD"/>
    <property type="match status" value="1"/>
</dbReference>
<gene>
    <name evidence="2" type="ORF">ABT276_23980</name>
</gene>
<dbReference type="RefSeq" id="WP_351977753.1">
    <property type="nucleotide sequence ID" value="NZ_JBEPBX010000023.1"/>
</dbReference>
<accession>A0ABV1V0A4</accession>
<evidence type="ECO:0000313" key="3">
    <source>
        <dbReference type="Proteomes" id="UP001445472"/>
    </source>
</evidence>
<dbReference type="Gene3D" id="1.10.260.40">
    <property type="entry name" value="lambda repressor-like DNA-binding domains"/>
    <property type="match status" value="1"/>
</dbReference>
<dbReference type="InterPro" id="IPR041413">
    <property type="entry name" value="MLTR_LBD"/>
</dbReference>
<proteinExistence type="predicted"/>